<dbReference type="Gene3D" id="3.40.50.300">
    <property type="entry name" value="P-loop containing nucleotide triphosphate hydrolases"/>
    <property type="match status" value="1"/>
</dbReference>
<protein>
    <submittedName>
        <fullName evidence="6">P-loop containing nucleoside triphosphate hydrolase protein</fullName>
    </submittedName>
</protein>
<dbReference type="SUPFAM" id="SSF52540">
    <property type="entry name" value="P-loop containing nucleoside triphosphate hydrolases"/>
    <property type="match status" value="1"/>
</dbReference>
<dbReference type="Proteomes" id="UP000268162">
    <property type="component" value="Unassembled WGS sequence"/>
</dbReference>
<dbReference type="Gene3D" id="1.10.8.60">
    <property type="match status" value="1"/>
</dbReference>
<sequence length="624" mass="70050">LWVDKYKPRYFTDLISDEKINRETLLWLKQWDYCVFGRKNPSYQNHTKLHNRSSRTGPGFNTGDKDRFSSNRGSGADNNTNNNNDLGNQRGGGYDGRKNDDPYRRPFRKIMLLAGPPGLGKTTLAHIIAQQAGYATVEINASDDRSGTQVYHKLTSIAQSHSVRASGKPTALIIDEIDGVAAEASTSHSKMRSFTDLDIPDKSKGGGAANRPARRRKGPAPLMRPIICVCNNIYAPALRQLRTVAQVYHIRRPAPAVVAQRLQTLCLSEGLRADLSTLVALSSRSECDLRNCLHTLQFLHQQMCTSHAARSSMAHITWDMIKRTPVGVKDTEQSLFQLWEPSTNLKIRGTAYRREYLENLYADLVASGEYDKLIQGCFENYLRLRFHDSYFQKIVQTGDWFAYYDLLNAKLYSTGGSSQGKDALLGYMPYSLMFAHSAMANPFAQNHEWSYPRVDYEMRTQQRACEQILLGTLTGMRSLSVRRHWTVPKLALELISSLTRIIATPITGSNVQLLKPDERAEFDRLVAVMAHSGLTYVQERSEDGQFQYRIEPPLELTLPGTKDGSGTNNGGGTLTAKRTTSLLPTKYATQQMIAQEVEKEIIRRRELALRDAEEALTAVSAPST</sequence>
<reference evidence="7" key="1">
    <citation type="journal article" date="2018" name="Nat. Microbiol.">
        <title>Leveraging single-cell genomics to expand the fungal tree of life.</title>
        <authorList>
            <person name="Ahrendt S.R."/>
            <person name="Quandt C.A."/>
            <person name="Ciobanu D."/>
            <person name="Clum A."/>
            <person name="Salamov A."/>
            <person name="Andreopoulos B."/>
            <person name="Cheng J.F."/>
            <person name="Woyke T."/>
            <person name="Pelin A."/>
            <person name="Henrissat B."/>
            <person name="Reynolds N.K."/>
            <person name="Benny G.L."/>
            <person name="Smith M.E."/>
            <person name="James T.Y."/>
            <person name="Grigoriev I.V."/>
        </authorList>
    </citation>
    <scope>NUCLEOTIDE SEQUENCE [LARGE SCALE GENOMIC DNA]</scope>
    <source>
        <strain evidence="7">RSA 468</strain>
    </source>
</reference>
<keyword evidence="6" id="KW-0378">Hydrolase</keyword>
<dbReference type="EMBL" id="ML002715">
    <property type="protein sequence ID" value="RKP36122.1"/>
    <property type="molecule type" value="Genomic_DNA"/>
</dbReference>
<evidence type="ECO:0000256" key="2">
    <source>
        <dbReference type="ARBA" id="ARBA00023242"/>
    </source>
</evidence>
<comment type="subcellular location">
    <subcellularLocation>
        <location evidence="1">Nucleus</location>
    </subcellularLocation>
</comment>
<gene>
    <name evidence="6" type="ORF">BJ085DRAFT_2282</name>
</gene>
<feature type="region of interest" description="Disordered" evidence="4">
    <location>
        <begin position="44"/>
        <end position="101"/>
    </location>
</feature>
<dbReference type="InterPro" id="IPR053016">
    <property type="entry name" value="CTF18-RFC_complex"/>
</dbReference>
<evidence type="ECO:0000313" key="6">
    <source>
        <dbReference type="EMBL" id="RKP36122.1"/>
    </source>
</evidence>
<keyword evidence="7" id="KW-1185">Reference proteome</keyword>
<dbReference type="SMART" id="SM00382">
    <property type="entry name" value="AAA"/>
    <property type="match status" value="1"/>
</dbReference>
<feature type="region of interest" description="Disordered" evidence="4">
    <location>
        <begin position="191"/>
        <end position="218"/>
    </location>
</feature>
<evidence type="ECO:0000259" key="5">
    <source>
        <dbReference type="SMART" id="SM00382"/>
    </source>
</evidence>
<feature type="region of interest" description="Disordered" evidence="4">
    <location>
        <begin position="557"/>
        <end position="578"/>
    </location>
</feature>
<dbReference type="GO" id="GO:0005634">
    <property type="term" value="C:nucleus"/>
    <property type="evidence" value="ECO:0007669"/>
    <property type="project" value="UniProtKB-SubCell"/>
</dbReference>
<comment type="similarity">
    <text evidence="3">Belongs to the activator 1 small subunits family. CTF18 subfamily.</text>
</comment>
<dbReference type="InterPro" id="IPR003959">
    <property type="entry name" value="ATPase_AAA_core"/>
</dbReference>
<name>A0A4P9ZTN8_9FUNG</name>
<dbReference type="Pfam" id="PF00004">
    <property type="entry name" value="AAA"/>
    <property type="match status" value="1"/>
</dbReference>
<dbReference type="GO" id="GO:0016887">
    <property type="term" value="F:ATP hydrolysis activity"/>
    <property type="evidence" value="ECO:0007669"/>
    <property type="project" value="InterPro"/>
</dbReference>
<accession>A0A4P9ZTN8</accession>
<feature type="compositionally biased region" description="Basic and acidic residues" evidence="4">
    <location>
        <begin position="193"/>
        <end position="204"/>
    </location>
</feature>
<dbReference type="CDD" id="cd00009">
    <property type="entry name" value="AAA"/>
    <property type="match status" value="1"/>
</dbReference>
<organism evidence="6 7">
    <name type="scientific">Dimargaris cristalligena</name>
    <dbReference type="NCBI Taxonomy" id="215637"/>
    <lineage>
        <taxon>Eukaryota</taxon>
        <taxon>Fungi</taxon>
        <taxon>Fungi incertae sedis</taxon>
        <taxon>Zoopagomycota</taxon>
        <taxon>Kickxellomycotina</taxon>
        <taxon>Dimargaritomycetes</taxon>
        <taxon>Dimargaritales</taxon>
        <taxon>Dimargaritaceae</taxon>
        <taxon>Dimargaris</taxon>
    </lineage>
</organism>
<dbReference type="PANTHER" id="PTHR46765">
    <property type="entry name" value="P-LOOP CONTAINING NUCLEOSIDE TRIPHOSPHATE HYDROLASES SUPERFAMILY PROTEIN"/>
    <property type="match status" value="1"/>
</dbReference>
<evidence type="ECO:0000256" key="3">
    <source>
        <dbReference type="ARBA" id="ARBA00043975"/>
    </source>
</evidence>
<dbReference type="InterPro" id="IPR003593">
    <property type="entry name" value="AAA+_ATPase"/>
</dbReference>
<feature type="non-terminal residue" evidence="6">
    <location>
        <position position="1"/>
    </location>
</feature>
<dbReference type="STRING" id="215637.A0A4P9ZTN8"/>
<dbReference type="InterPro" id="IPR027417">
    <property type="entry name" value="P-loop_NTPase"/>
</dbReference>
<proteinExistence type="inferred from homology"/>
<dbReference type="GO" id="GO:0005524">
    <property type="term" value="F:ATP binding"/>
    <property type="evidence" value="ECO:0007669"/>
    <property type="project" value="InterPro"/>
</dbReference>
<dbReference type="PANTHER" id="PTHR46765:SF1">
    <property type="entry name" value="P-LOOP CONTAINING NUCLEOSIDE TRIPHOSPHATE HYDROLASES SUPERFAMILY PROTEIN"/>
    <property type="match status" value="1"/>
</dbReference>
<keyword evidence="2" id="KW-0539">Nucleus</keyword>
<feature type="compositionally biased region" description="Low complexity" evidence="4">
    <location>
        <begin position="71"/>
        <end position="88"/>
    </location>
</feature>
<feature type="non-terminal residue" evidence="6">
    <location>
        <position position="624"/>
    </location>
</feature>
<evidence type="ECO:0000256" key="1">
    <source>
        <dbReference type="ARBA" id="ARBA00004123"/>
    </source>
</evidence>
<evidence type="ECO:0000313" key="7">
    <source>
        <dbReference type="Proteomes" id="UP000268162"/>
    </source>
</evidence>
<evidence type="ECO:0000256" key="4">
    <source>
        <dbReference type="SAM" id="MobiDB-lite"/>
    </source>
</evidence>
<dbReference type="AlphaFoldDB" id="A0A4P9ZTN8"/>
<feature type="domain" description="AAA+ ATPase" evidence="5">
    <location>
        <begin position="107"/>
        <end position="254"/>
    </location>
</feature>